<dbReference type="PANTHER" id="PTHR38454:SF1">
    <property type="entry name" value="INTEGRAL MEMBRANE PROTEIN"/>
    <property type="match status" value="1"/>
</dbReference>
<feature type="transmembrane region" description="Helical" evidence="1">
    <location>
        <begin position="14"/>
        <end position="33"/>
    </location>
</feature>
<accession>A0A926QIJ9</accession>
<dbReference type="InterPro" id="IPR018580">
    <property type="entry name" value="Uncharacterised_YfhO"/>
</dbReference>
<feature type="transmembrane region" description="Helical" evidence="1">
    <location>
        <begin position="185"/>
        <end position="211"/>
    </location>
</feature>
<reference evidence="2" key="1">
    <citation type="submission" date="2020-09" db="EMBL/GenBank/DDBJ databases">
        <title>Draft Genome Sequence of Paenibacillus sp. WST5.</title>
        <authorList>
            <person name="Bao Z."/>
        </authorList>
    </citation>
    <scope>NUCLEOTIDE SEQUENCE</scope>
    <source>
        <strain evidence="2">WST5</strain>
    </source>
</reference>
<name>A0A926QIJ9_9BACL</name>
<feature type="transmembrane region" description="Helical" evidence="1">
    <location>
        <begin position="370"/>
        <end position="391"/>
    </location>
</feature>
<feature type="transmembrane region" description="Helical" evidence="1">
    <location>
        <begin position="465"/>
        <end position="483"/>
    </location>
</feature>
<sequence length="912" mass="105005">MPKTKMFILENQNIFKLIVLISSIFAALYWKFIFLHKTYIFADIGGDTIESYVPTYTQFIRDLKSFSFNLWDFNVGVGASKFAAVSHVFDVFLLPMLVFPTSKIYIGLVFSLYLKTLVTGIFFYKILCLYNIKDTKIKIVCSAVWAFNGFMVLWGQHYFFATFVAYFTIIMYGLELLLRKGKPYVFIFSIFLLAVQSVHEMIHITVFGAMYSIAHVLYYSNSSLKAVFLKLLNVICCYTLGLLLSMLSFLPQLIVLFESPEGGKPFSLNQISIYSFDIILQNIATFISNNFFGVGSSYFGYFNYYEKLQQSTSILLLLFCFIALAEIKGNSKKLRNLSIFIISIFILSTCTNIISYIFNLFQLPDNHRYTYTFSFIICLFGCLSLDSYLFSNSKQKFVEKTSTYFNEVLLTIIFIVSIYSMFLNTNNDLKYNLKLMLYVFLVWVLIVAYKYLISSYINNPGKRRIVSNVLMSMVIVEIVLLNYPTMNLRNFAEINHYFKDPSYKIVNEIKALDKEFYRIVNDNPLTAHNDSLLENYYGVTTYSSLNNRSYINFSSETGFQYWIGGKKIGFVHHNLADRRLLDFLGVKYFLQSHKESLNNTEIALADGNYHLLKNNDYYNFGTFYNKIINYDGISDYDPEVKRDILLDNAVVSIKNQNIVNANYKIEDNYKNLDYSFSRKSGVLVESQLNNKIAYVVEGTDPNVQVDLNISAQNDSFIEMIVECAKQQDIQIFWKDDKNEFSEANSTRIPVTAGKHKINVPIYINGSDTINSIRIDVGQPGEKINLSDIRIYERPNVTAMKSTKIPLNITSFKETKITGNIEISNNGMLVLTLPYDKGWHAIVNGVEQETIEVDFGMTGIYLKPGSYDIELYYKNFYFTIGIIISGITLFGIILYNLIINTKRKVGMKNFKGN</sequence>
<proteinExistence type="predicted"/>
<feature type="transmembrane region" description="Helical" evidence="1">
    <location>
        <begin position="104"/>
        <end position="124"/>
    </location>
</feature>
<dbReference type="Pfam" id="PF09586">
    <property type="entry name" value="YfhO"/>
    <property type="match status" value="1"/>
</dbReference>
<keyword evidence="1" id="KW-0812">Transmembrane</keyword>
<feature type="transmembrane region" description="Helical" evidence="1">
    <location>
        <begin position="231"/>
        <end position="257"/>
    </location>
</feature>
<dbReference type="EMBL" id="JACVVD010000002">
    <property type="protein sequence ID" value="MBD0379693.1"/>
    <property type="molecule type" value="Genomic_DNA"/>
</dbReference>
<feature type="transmembrane region" description="Helical" evidence="1">
    <location>
        <begin position="875"/>
        <end position="897"/>
    </location>
</feature>
<feature type="transmembrane region" description="Helical" evidence="1">
    <location>
        <begin position="308"/>
        <end position="325"/>
    </location>
</feature>
<evidence type="ECO:0000313" key="2">
    <source>
        <dbReference type="EMBL" id="MBD0379693.1"/>
    </source>
</evidence>
<dbReference type="AlphaFoldDB" id="A0A926QIJ9"/>
<dbReference type="Proteomes" id="UP000650466">
    <property type="component" value="Unassembled WGS sequence"/>
</dbReference>
<gene>
    <name evidence="2" type="ORF">ICC18_06165</name>
</gene>
<feature type="transmembrane region" description="Helical" evidence="1">
    <location>
        <begin position="435"/>
        <end position="453"/>
    </location>
</feature>
<protein>
    <submittedName>
        <fullName evidence="2">YfhO family protein</fullName>
    </submittedName>
</protein>
<organism evidence="2 3">
    <name type="scientific">Paenibacillus sedimenti</name>
    <dbReference type="NCBI Taxonomy" id="2770274"/>
    <lineage>
        <taxon>Bacteria</taxon>
        <taxon>Bacillati</taxon>
        <taxon>Bacillota</taxon>
        <taxon>Bacilli</taxon>
        <taxon>Bacillales</taxon>
        <taxon>Paenibacillaceae</taxon>
        <taxon>Paenibacillus</taxon>
    </lineage>
</organism>
<feature type="transmembrane region" description="Helical" evidence="1">
    <location>
        <begin position="337"/>
        <end position="358"/>
    </location>
</feature>
<evidence type="ECO:0000313" key="3">
    <source>
        <dbReference type="Proteomes" id="UP000650466"/>
    </source>
</evidence>
<keyword evidence="1" id="KW-0472">Membrane</keyword>
<comment type="caution">
    <text evidence="2">The sequence shown here is derived from an EMBL/GenBank/DDBJ whole genome shotgun (WGS) entry which is preliminary data.</text>
</comment>
<evidence type="ECO:0000256" key="1">
    <source>
        <dbReference type="SAM" id="Phobius"/>
    </source>
</evidence>
<keyword evidence="3" id="KW-1185">Reference proteome</keyword>
<keyword evidence="1" id="KW-1133">Transmembrane helix</keyword>
<feature type="transmembrane region" description="Helical" evidence="1">
    <location>
        <begin position="403"/>
        <end position="423"/>
    </location>
</feature>
<dbReference type="PANTHER" id="PTHR38454">
    <property type="entry name" value="INTEGRAL MEMBRANE PROTEIN-RELATED"/>
    <property type="match status" value="1"/>
</dbReference>
<dbReference type="RefSeq" id="WP_188173491.1">
    <property type="nucleotide sequence ID" value="NZ_JACVVD010000002.1"/>
</dbReference>